<evidence type="ECO:0000313" key="3">
    <source>
        <dbReference type="Proteomes" id="UP001178507"/>
    </source>
</evidence>
<evidence type="ECO:0000256" key="1">
    <source>
        <dbReference type="SAM" id="MobiDB-lite"/>
    </source>
</evidence>
<reference evidence="2" key="1">
    <citation type="submission" date="2023-08" db="EMBL/GenBank/DDBJ databases">
        <authorList>
            <person name="Chen Y."/>
            <person name="Shah S."/>
            <person name="Dougan E. K."/>
            <person name="Thang M."/>
            <person name="Chan C."/>
        </authorList>
    </citation>
    <scope>NUCLEOTIDE SEQUENCE</scope>
</reference>
<feature type="region of interest" description="Disordered" evidence="1">
    <location>
        <begin position="115"/>
        <end position="211"/>
    </location>
</feature>
<feature type="region of interest" description="Disordered" evidence="1">
    <location>
        <begin position="1"/>
        <end position="37"/>
    </location>
</feature>
<gene>
    <name evidence="2" type="ORF">EVOR1521_LOCUS26517</name>
</gene>
<organism evidence="2 3">
    <name type="scientific">Effrenium voratum</name>
    <dbReference type="NCBI Taxonomy" id="2562239"/>
    <lineage>
        <taxon>Eukaryota</taxon>
        <taxon>Sar</taxon>
        <taxon>Alveolata</taxon>
        <taxon>Dinophyceae</taxon>
        <taxon>Suessiales</taxon>
        <taxon>Symbiodiniaceae</taxon>
        <taxon>Effrenium</taxon>
    </lineage>
</organism>
<dbReference type="Proteomes" id="UP001178507">
    <property type="component" value="Unassembled WGS sequence"/>
</dbReference>
<proteinExistence type="predicted"/>
<keyword evidence="3" id="KW-1185">Reference proteome</keyword>
<feature type="compositionally biased region" description="Low complexity" evidence="1">
    <location>
        <begin position="115"/>
        <end position="141"/>
    </location>
</feature>
<protein>
    <submittedName>
        <fullName evidence="2">Uncharacterized protein</fullName>
    </submittedName>
</protein>
<feature type="compositionally biased region" description="Pro residues" evidence="1">
    <location>
        <begin position="196"/>
        <end position="206"/>
    </location>
</feature>
<comment type="caution">
    <text evidence="2">The sequence shown here is derived from an EMBL/GenBank/DDBJ whole genome shotgun (WGS) entry which is preliminary data.</text>
</comment>
<feature type="region of interest" description="Disordered" evidence="1">
    <location>
        <begin position="273"/>
        <end position="299"/>
    </location>
</feature>
<evidence type="ECO:0000313" key="2">
    <source>
        <dbReference type="EMBL" id="CAJ1403965.1"/>
    </source>
</evidence>
<feature type="compositionally biased region" description="Basic and acidic residues" evidence="1">
    <location>
        <begin position="147"/>
        <end position="164"/>
    </location>
</feature>
<dbReference type="AlphaFoldDB" id="A0AA36JEN6"/>
<accession>A0AA36JEN6</accession>
<dbReference type="EMBL" id="CAUJNA010003517">
    <property type="protein sequence ID" value="CAJ1403965.1"/>
    <property type="molecule type" value="Genomic_DNA"/>
</dbReference>
<name>A0AA36JEN6_9DINO</name>
<feature type="compositionally biased region" description="Basic and acidic residues" evidence="1">
    <location>
        <begin position="176"/>
        <end position="192"/>
    </location>
</feature>
<sequence length="328" mass="35478">MGGKGKGKKGDGIGQPLPPWMRKGGKKGGGKGGGGKGGKAGFGGFGMGMGMPGMGRMPPFGMQMPFNMMTPFGSPMGNMPMMQPMMPMQFPMQPPMPQMQQMMPAMQQQDMSMQQPGFGMQPGPMQSGPMQSPMPGSVSGPRSFGAEPERRIVQRGLSKKEELQPRSSSPAEEEAQVLREPRLEARSPRKEIINTGPPPPLPPPLPDGTRQVLVTIPRPLTASSDGLDDGTVKIPEFNVTIDLPDWYSEAQEELAKPPPSWPPQVVIGVEQQEEGTGGMEGVAESGLPGRRASADTRASMETQWRTMVNQSYPSFKRQCRHVKGPRRR</sequence>